<keyword evidence="2" id="KW-1185">Reference proteome</keyword>
<evidence type="ECO:0000313" key="1">
    <source>
        <dbReference type="EMBL" id="KAK3188472.1"/>
    </source>
</evidence>
<dbReference type="AlphaFoldDB" id="A0AAE0DV56"/>
<accession>A0AAE0DV56</accession>
<reference evidence="1" key="1">
    <citation type="journal article" date="2023" name="Plant J.">
        <title>Genome sequences and population genomics provide insights into the demographic history, inbreeding, and mutation load of two 'living fossil' tree species of Dipteronia.</title>
        <authorList>
            <person name="Feng Y."/>
            <person name="Comes H.P."/>
            <person name="Chen J."/>
            <person name="Zhu S."/>
            <person name="Lu R."/>
            <person name="Zhang X."/>
            <person name="Li P."/>
            <person name="Qiu J."/>
            <person name="Olsen K.M."/>
            <person name="Qiu Y."/>
        </authorList>
    </citation>
    <scope>NUCLEOTIDE SEQUENCE</scope>
    <source>
        <strain evidence="1">NBL</strain>
    </source>
</reference>
<gene>
    <name evidence="1" type="ORF">Dsin_028033</name>
</gene>
<organism evidence="1 2">
    <name type="scientific">Dipteronia sinensis</name>
    <dbReference type="NCBI Taxonomy" id="43782"/>
    <lineage>
        <taxon>Eukaryota</taxon>
        <taxon>Viridiplantae</taxon>
        <taxon>Streptophyta</taxon>
        <taxon>Embryophyta</taxon>
        <taxon>Tracheophyta</taxon>
        <taxon>Spermatophyta</taxon>
        <taxon>Magnoliopsida</taxon>
        <taxon>eudicotyledons</taxon>
        <taxon>Gunneridae</taxon>
        <taxon>Pentapetalae</taxon>
        <taxon>rosids</taxon>
        <taxon>malvids</taxon>
        <taxon>Sapindales</taxon>
        <taxon>Sapindaceae</taxon>
        <taxon>Hippocastanoideae</taxon>
        <taxon>Acereae</taxon>
        <taxon>Dipteronia</taxon>
    </lineage>
</organism>
<name>A0AAE0DV56_9ROSI</name>
<dbReference type="Proteomes" id="UP001281410">
    <property type="component" value="Unassembled WGS sequence"/>
</dbReference>
<proteinExistence type="predicted"/>
<dbReference type="EMBL" id="JANJYJ010000009">
    <property type="protein sequence ID" value="KAK3188472.1"/>
    <property type="molecule type" value="Genomic_DNA"/>
</dbReference>
<evidence type="ECO:0000313" key="2">
    <source>
        <dbReference type="Proteomes" id="UP001281410"/>
    </source>
</evidence>
<sequence length="81" mass="9859">MVFNKRFFRDELKDRGLGLEEEEHVYAVFTILYYLYSFCASDFVPCFRWKFDLDGHEKAMKKVVEIIGKYHEPIIEEMIRQ</sequence>
<comment type="caution">
    <text evidence="1">The sequence shown here is derived from an EMBL/GenBank/DDBJ whole genome shotgun (WGS) entry which is preliminary data.</text>
</comment>
<protein>
    <submittedName>
        <fullName evidence="1">Uncharacterized protein</fullName>
    </submittedName>
</protein>